<evidence type="ECO:0000313" key="2">
    <source>
        <dbReference type="Proteomes" id="UP001239994"/>
    </source>
</evidence>
<name>A0AAD8ZQM9_9TELE</name>
<evidence type="ECO:0000313" key="1">
    <source>
        <dbReference type="EMBL" id="KAK1803668.1"/>
    </source>
</evidence>
<dbReference type="AlphaFoldDB" id="A0AAD8ZQM9"/>
<gene>
    <name evidence="1" type="ORF">P4O66_021072</name>
</gene>
<dbReference type="Proteomes" id="UP001239994">
    <property type="component" value="Unassembled WGS sequence"/>
</dbReference>
<protein>
    <submittedName>
        <fullName evidence="1">Uncharacterized protein</fullName>
    </submittedName>
</protein>
<sequence>MFIVQLTSARDVIKRPPEACRRDITLAQVRVALRGSCVEALGPWWRGGGARRPRGGCHQDICRNTMRSRRDRGEITARLWQPAKDSWSPAAAHRFAEVTKLRSKLTWYAIDVIRMFFHVYRGDPRGVSSNIMAIQRGVSSNTLAFQGGVSSNTLAIQGGVSSNTLAFQGGCSHAGSSPYGTQSPSNEKRLRRFPSLARHFPAIPSAQETTAPERSGGIILGATPEPGEPDPQTPHIRARIQETEKLLSQSQSIRTRVTRSVYMLPCPGTHPRRGGPEVNQQA</sequence>
<dbReference type="EMBL" id="JAROKS010000005">
    <property type="protein sequence ID" value="KAK1803668.1"/>
    <property type="molecule type" value="Genomic_DNA"/>
</dbReference>
<comment type="caution">
    <text evidence="1">The sequence shown here is derived from an EMBL/GenBank/DDBJ whole genome shotgun (WGS) entry which is preliminary data.</text>
</comment>
<organism evidence="1 2">
    <name type="scientific">Electrophorus voltai</name>
    <dbReference type="NCBI Taxonomy" id="2609070"/>
    <lineage>
        <taxon>Eukaryota</taxon>
        <taxon>Metazoa</taxon>
        <taxon>Chordata</taxon>
        <taxon>Craniata</taxon>
        <taxon>Vertebrata</taxon>
        <taxon>Euteleostomi</taxon>
        <taxon>Actinopterygii</taxon>
        <taxon>Neopterygii</taxon>
        <taxon>Teleostei</taxon>
        <taxon>Ostariophysi</taxon>
        <taxon>Gymnotiformes</taxon>
        <taxon>Gymnotoidei</taxon>
        <taxon>Gymnotidae</taxon>
        <taxon>Electrophorus</taxon>
    </lineage>
</organism>
<reference evidence="1" key="1">
    <citation type="submission" date="2023-03" db="EMBL/GenBank/DDBJ databases">
        <title>Electrophorus voltai genome.</title>
        <authorList>
            <person name="Bian C."/>
        </authorList>
    </citation>
    <scope>NUCLEOTIDE SEQUENCE</scope>
    <source>
        <strain evidence="1">CB-2022</strain>
        <tissue evidence="1">Muscle</tissue>
    </source>
</reference>
<keyword evidence="2" id="KW-1185">Reference proteome</keyword>
<accession>A0AAD8ZQM9</accession>
<proteinExistence type="predicted"/>